<evidence type="ECO:0000256" key="1">
    <source>
        <dbReference type="ARBA" id="ARBA00004141"/>
    </source>
</evidence>
<keyword evidence="6 9" id="KW-1133">Transmembrane helix</keyword>
<dbReference type="RefSeq" id="WP_160898032.1">
    <property type="nucleotide sequence ID" value="NZ_WMEX01000001.1"/>
</dbReference>
<evidence type="ECO:0000256" key="2">
    <source>
        <dbReference type="ARBA" id="ARBA00008873"/>
    </source>
</evidence>
<keyword evidence="7" id="KW-0406">Ion transport</keyword>
<dbReference type="OrthoDB" id="9809646at2"/>
<dbReference type="Pfam" id="PF01545">
    <property type="entry name" value="Cation_efflux"/>
    <property type="match status" value="1"/>
</dbReference>
<keyword evidence="8 9" id="KW-0472">Membrane</keyword>
<feature type="transmembrane region" description="Helical" evidence="9">
    <location>
        <begin position="82"/>
        <end position="101"/>
    </location>
</feature>
<dbReference type="Proteomes" id="UP000460751">
    <property type="component" value="Unassembled WGS sequence"/>
</dbReference>
<dbReference type="InterPro" id="IPR050681">
    <property type="entry name" value="CDF/SLC30A"/>
</dbReference>
<feature type="transmembrane region" description="Helical" evidence="9">
    <location>
        <begin position="15"/>
        <end position="35"/>
    </location>
</feature>
<dbReference type="Gene3D" id="1.20.1510.10">
    <property type="entry name" value="Cation efflux protein transmembrane domain"/>
    <property type="match status" value="1"/>
</dbReference>
<sequence>MSHEHHHPHTGDGRVIGAIIANLVLTLGQVLGGILSGSLVLIADALHNFSDMASMVIALVARRIARRPADPAMTFGYRRIETVAALVNYTSLILIGLYLAFEGGMRLLDPPEVGGGTVIALGVLALVVDTLTAILTGSIRQGGANIRALFLHNLSDALTSVAVVVSGVLIVLYGWRLIDPLITLLIAGYILWLSATEVGGVIRVLMLGSPPEIDTEAVLDCIRGLAGVEDIHHAHFWLMEESSAALDTHVVVANDAWPEQQVIKARIRKELASRFGIHHATLELEPSSEQHEGASLYGRG</sequence>
<dbReference type="PANTHER" id="PTHR11562">
    <property type="entry name" value="CATION EFFLUX PROTEIN/ ZINC TRANSPORTER"/>
    <property type="match status" value="1"/>
</dbReference>
<protein>
    <submittedName>
        <fullName evidence="12">Cation diffusion facilitator family transporter</fullName>
    </submittedName>
</protein>
<name>A0A9X5B4Z3_9GAMM</name>
<feature type="transmembrane region" description="Helical" evidence="9">
    <location>
        <begin position="157"/>
        <end position="175"/>
    </location>
</feature>
<keyword evidence="5" id="KW-0864">Zinc transport</keyword>
<evidence type="ECO:0000256" key="6">
    <source>
        <dbReference type="ARBA" id="ARBA00022989"/>
    </source>
</evidence>
<keyword evidence="3" id="KW-0813">Transport</keyword>
<keyword evidence="4 9" id="KW-0812">Transmembrane</keyword>
<accession>A0A9X5B4Z3</accession>
<keyword evidence="5" id="KW-0862">Zinc</keyword>
<feature type="domain" description="Cation efflux protein cytoplasmic" evidence="11">
    <location>
        <begin position="210"/>
        <end position="286"/>
    </location>
</feature>
<evidence type="ECO:0000256" key="4">
    <source>
        <dbReference type="ARBA" id="ARBA00022692"/>
    </source>
</evidence>
<comment type="caution">
    <text evidence="12">The sequence shown here is derived from an EMBL/GenBank/DDBJ whole genome shotgun (WGS) entry which is preliminary data.</text>
</comment>
<dbReference type="GO" id="GO:0005385">
    <property type="term" value="F:zinc ion transmembrane transporter activity"/>
    <property type="evidence" value="ECO:0007669"/>
    <property type="project" value="TreeGrafter"/>
</dbReference>
<evidence type="ECO:0000259" key="10">
    <source>
        <dbReference type="Pfam" id="PF01545"/>
    </source>
</evidence>
<dbReference type="AlphaFoldDB" id="A0A9X5B4Z3"/>
<gene>
    <name evidence="12" type="ORF">GLW01_02515</name>
</gene>
<evidence type="ECO:0000256" key="9">
    <source>
        <dbReference type="SAM" id="Phobius"/>
    </source>
</evidence>
<evidence type="ECO:0000313" key="12">
    <source>
        <dbReference type="EMBL" id="MYL25662.1"/>
    </source>
</evidence>
<evidence type="ECO:0000313" key="13">
    <source>
        <dbReference type="Proteomes" id="UP000460751"/>
    </source>
</evidence>
<dbReference type="InterPro" id="IPR002524">
    <property type="entry name" value="Cation_efflux"/>
</dbReference>
<keyword evidence="13" id="KW-1185">Reference proteome</keyword>
<evidence type="ECO:0000256" key="5">
    <source>
        <dbReference type="ARBA" id="ARBA00022906"/>
    </source>
</evidence>
<feature type="domain" description="Cation efflux protein transmembrane" evidence="10">
    <location>
        <begin position="17"/>
        <end position="198"/>
    </location>
</feature>
<dbReference type="SUPFAM" id="SSF161111">
    <property type="entry name" value="Cation efflux protein transmembrane domain-like"/>
    <property type="match status" value="1"/>
</dbReference>
<feature type="transmembrane region" description="Helical" evidence="9">
    <location>
        <begin position="113"/>
        <end position="136"/>
    </location>
</feature>
<evidence type="ECO:0000256" key="3">
    <source>
        <dbReference type="ARBA" id="ARBA00022448"/>
    </source>
</evidence>
<dbReference type="NCBIfam" id="TIGR01297">
    <property type="entry name" value="CDF"/>
    <property type="match status" value="1"/>
</dbReference>
<dbReference type="EMBL" id="WMEX01000001">
    <property type="protein sequence ID" value="MYL25662.1"/>
    <property type="molecule type" value="Genomic_DNA"/>
</dbReference>
<evidence type="ECO:0000259" key="11">
    <source>
        <dbReference type="Pfam" id="PF16916"/>
    </source>
</evidence>
<dbReference type="GO" id="GO:0005886">
    <property type="term" value="C:plasma membrane"/>
    <property type="evidence" value="ECO:0007669"/>
    <property type="project" value="TreeGrafter"/>
</dbReference>
<comment type="similarity">
    <text evidence="2">Belongs to the cation diffusion facilitator (CDF) transporter (TC 2.A.4) family. SLC30A subfamily.</text>
</comment>
<organism evidence="12 13">
    <name type="scientific">Vreelandella halophila</name>
    <dbReference type="NCBI Taxonomy" id="86177"/>
    <lineage>
        <taxon>Bacteria</taxon>
        <taxon>Pseudomonadati</taxon>
        <taxon>Pseudomonadota</taxon>
        <taxon>Gammaproteobacteria</taxon>
        <taxon>Oceanospirillales</taxon>
        <taxon>Halomonadaceae</taxon>
        <taxon>Vreelandella</taxon>
    </lineage>
</organism>
<evidence type="ECO:0000256" key="7">
    <source>
        <dbReference type="ARBA" id="ARBA00023065"/>
    </source>
</evidence>
<reference evidence="12 13" key="1">
    <citation type="submission" date="2019-11" db="EMBL/GenBank/DDBJ databases">
        <title>Genome sequences of 17 halophilic strains isolated from different environments.</title>
        <authorList>
            <person name="Furrow R.E."/>
        </authorList>
    </citation>
    <scope>NUCLEOTIDE SEQUENCE [LARGE SCALE GENOMIC DNA]</scope>
    <source>
        <strain evidence="12 13">22507_15_FS</strain>
    </source>
</reference>
<dbReference type="SUPFAM" id="SSF160240">
    <property type="entry name" value="Cation efflux protein cytoplasmic domain-like"/>
    <property type="match status" value="1"/>
</dbReference>
<feature type="transmembrane region" description="Helical" evidence="9">
    <location>
        <begin position="41"/>
        <end position="61"/>
    </location>
</feature>
<dbReference type="PANTHER" id="PTHR11562:SF17">
    <property type="entry name" value="RE54080P-RELATED"/>
    <property type="match status" value="1"/>
</dbReference>
<evidence type="ECO:0000256" key="8">
    <source>
        <dbReference type="ARBA" id="ARBA00023136"/>
    </source>
</evidence>
<dbReference type="InterPro" id="IPR027470">
    <property type="entry name" value="Cation_efflux_CTD"/>
</dbReference>
<proteinExistence type="inferred from homology"/>
<feature type="transmembrane region" description="Helical" evidence="9">
    <location>
        <begin position="181"/>
        <end position="202"/>
    </location>
</feature>
<dbReference type="InterPro" id="IPR027469">
    <property type="entry name" value="Cation_efflux_TMD_sf"/>
</dbReference>
<dbReference type="InterPro" id="IPR058533">
    <property type="entry name" value="Cation_efflux_TM"/>
</dbReference>
<dbReference type="InterPro" id="IPR036837">
    <property type="entry name" value="Cation_efflux_CTD_sf"/>
</dbReference>
<comment type="subcellular location">
    <subcellularLocation>
        <location evidence="1">Membrane</location>
        <topology evidence="1">Multi-pass membrane protein</topology>
    </subcellularLocation>
</comment>
<dbReference type="Pfam" id="PF16916">
    <property type="entry name" value="ZT_dimer"/>
    <property type="match status" value="1"/>
</dbReference>